<dbReference type="SUPFAM" id="SSF102114">
    <property type="entry name" value="Radical SAM enzymes"/>
    <property type="match status" value="1"/>
</dbReference>
<dbReference type="InterPro" id="IPR058240">
    <property type="entry name" value="rSAM_sf"/>
</dbReference>
<dbReference type="GO" id="GO:0046872">
    <property type="term" value="F:metal ion binding"/>
    <property type="evidence" value="ECO:0007669"/>
    <property type="project" value="UniProtKB-KW"/>
</dbReference>
<comment type="caution">
    <text evidence="8">The sequence shown here is derived from an EMBL/GenBank/DDBJ whole genome shotgun (WGS) entry which is preliminary data.</text>
</comment>
<organism evidence="8 9">
    <name type="scientific">Candidatus Omnitrophus magneticus</name>
    <dbReference type="NCBI Taxonomy" id="1609969"/>
    <lineage>
        <taxon>Bacteria</taxon>
        <taxon>Pseudomonadati</taxon>
        <taxon>Candidatus Omnitrophota</taxon>
        <taxon>Candidatus Omnitrophus</taxon>
    </lineage>
</organism>
<dbReference type="InterPro" id="IPR007197">
    <property type="entry name" value="rSAM"/>
</dbReference>
<dbReference type="PANTHER" id="PTHR11135">
    <property type="entry name" value="HISTONE ACETYLTRANSFERASE-RELATED"/>
    <property type="match status" value="1"/>
</dbReference>
<name>A0A0F0CQV6_9BACT</name>
<comment type="cofactor">
    <cofactor evidence="1">
        <name>[4Fe-4S] cluster</name>
        <dbReference type="ChEBI" id="CHEBI:49883"/>
    </cofactor>
</comment>
<dbReference type="GO" id="GO:0003824">
    <property type="term" value="F:catalytic activity"/>
    <property type="evidence" value="ECO:0007669"/>
    <property type="project" value="InterPro"/>
</dbReference>
<evidence type="ECO:0000259" key="7">
    <source>
        <dbReference type="PROSITE" id="PS51918"/>
    </source>
</evidence>
<dbReference type="InterPro" id="IPR032432">
    <property type="entry name" value="Radical_SAM_C"/>
</dbReference>
<keyword evidence="9" id="KW-1185">Reference proteome</keyword>
<dbReference type="NCBIfam" id="TIGR01212">
    <property type="entry name" value="TIGR01212 family radical SAM protein"/>
    <property type="match status" value="1"/>
</dbReference>
<evidence type="ECO:0000313" key="9">
    <source>
        <dbReference type="Proteomes" id="UP000033428"/>
    </source>
</evidence>
<dbReference type="Pfam" id="PF16199">
    <property type="entry name" value="Radical_SAM_C"/>
    <property type="match status" value="1"/>
</dbReference>
<dbReference type="AlphaFoldDB" id="A0A0F0CQV6"/>
<keyword evidence="6" id="KW-0411">Iron-sulfur</keyword>
<feature type="domain" description="Radical SAM core" evidence="7">
    <location>
        <begin position="15"/>
        <end position="253"/>
    </location>
</feature>
<dbReference type="InterPro" id="IPR005911">
    <property type="entry name" value="YhcC-like"/>
</dbReference>
<reference evidence="8 9" key="1">
    <citation type="submission" date="2015-02" db="EMBL/GenBank/DDBJ databases">
        <title>Single-cell genomics of uncultivated deep-branching MTB reveals a conserved set of magnetosome genes.</title>
        <authorList>
            <person name="Kolinko S."/>
            <person name="Richter M."/>
            <person name="Glockner F.O."/>
            <person name="Brachmann A."/>
            <person name="Schuler D."/>
        </authorList>
    </citation>
    <scope>NUCLEOTIDE SEQUENCE [LARGE SCALE GENOMIC DNA]</scope>
    <source>
        <strain evidence="8">SKK-01</strain>
    </source>
</reference>
<proteinExistence type="predicted"/>
<dbReference type="InterPro" id="IPR023404">
    <property type="entry name" value="rSAM_horseshoe"/>
</dbReference>
<dbReference type="InterPro" id="IPR006638">
    <property type="entry name" value="Elp3/MiaA/NifB-like_rSAM"/>
</dbReference>
<keyword evidence="5" id="KW-0408">Iron</keyword>
<dbReference type="EMBL" id="JYNY01000092">
    <property type="protein sequence ID" value="KJJ85693.1"/>
    <property type="molecule type" value="Genomic_DNA"/>
</dbReference>
<dbReference type="CDD" id="cd01335">
    <property type="entry name" value="Radical_SAM"/>
    <property type="match status" value="1"/>
</dbReference>
<dbReference type="PANTHER" id="PTHR11135:SF1">
    <property type="entry name" value="PROTEIN YHCC"/>
    <property type="match status" value="1"/>
</dbReference>
<dbReference type="Gene3D" id="3.80.30.20">
    <property type="entry name" value="tm_1862 like domain"/>
    <property type="match status" value="1"/>
</dbReference>
<protein>
    <submittedName>
        <fullName evidence="8">Radical SAM protein, family</fullName>
    </submittedName>
</protein>
<evidence type="ECO:0000256" key="2">
    <source>
        <dbReference type="ARBA" id="ARBA00022485"/>
    </source>
</evidence>
<dbReference type="SMART" id="SM00729">
    <property type="entry name" value="Elp3"/>
    <property type="match status" value="1"/>
</dbReference>
<dbReference type="Proteomes" id="UP000033428">
    <property type="component" value="Unassembled WGS sequence"/>
</dbReference>
<dbReference type="SFLD" id="SFLDS00029">
    <property type="entry name" value="Radical_SAM"/>
    <property type="match status" value="1"/>
</dbReference>
<keyword evidence="4" id="KW-0479">Metal-binding</keyword>
<dbReference type="GO" id="GO:0051539">
    <property type="term" value="F:4 iron, 4 sulfur cluster binding"/>
    <property type="evidence" value="ECO:0007669"/>
    <property type="project" value="UniProtKB-KW"/>
</dbReference>
<dbReference type="Pfam" id="PF04055">
    <property type="entry name" value="Radical_SAM"/>
    <property type="match status" value="1"/>
</dbReference>
<dbReference type="SFLD" id="SFLDG01091">
    <property type="entry name" value="uncharacterized_CHP01210-like"/>
    <property type="match status" value="1"/>
</dbReference>
<dbReference type="InterPro" id="IPR039661">
    <property type="entry name" value="ELP3"/>
</dbReference>
<evidence type="ECO:0000256" key="1">
    <source>
        <dbReference type="ARBA" id="ARBA00001966"/>
    </source>
</evidence>
<accession>A0A0F0CQV6</accession>
<dbReference type="PROSITE" id="PS51918">
    <property type="entry name" value="RADICAL_SAM"/>
    <property type="match status" value="1"/>
</dbReference>
<dbReference type="SFLD" id="SFLDG01086">
    <property type="entry name" value="elongater_protein-like"/>
    <property type="match status" value="1"/>
</dbReference>
<evidence type="ECO:0000256" key="4">
    <source>
        <dbReference type="ARBA" id="ARBA00022723"/>
    </source>
</evidence>
<evidence type="ECO:0000313" key="8">
    <source>
        <dbReference type="EMBL" id="KJJ85693.1"/>
    </source>
</evidence>
<evidence type="ECO:0000256" key="6">
    <source>
        <dbReference type="ARBA" id="ARBA00023014"/>
    </source>
</evidence>
<keyword evidence="2" id="KW-0004">4Fe-4S</keyword>
<evidence type="ECO:0000256" key="5">
    <source>
        <dbReference type="ARBA" id="ARBA00023004"/>
    </source>
</evidence>
<sequence length="296" mass="34159">MLYYSFNDYLKQKFHTRVHRLSLNAGFSCPNRDGALDNKGCIYCNENAFSHFHGETIPSIETQIEKSMTFARERFNAKKFIAYFQNGSNTYASIETLKKTYDIIKKFPDIAGLYISTRPDCVEEEKLNLIKTYTKDYDVWIEYGLQTFHNKTLELINRRHTPEQSISAIKTTAEKGIKVAVHIILGLPGETTYDMLKTGEEISKLPISGIKFHVMHVVKNTALEKMYFQGKIKLLELNEYANILATFINLLRENTVIMRLVSTAKMDTLIAPEWINQKHAVQKAVINKLMELKKNK</sequence>
<dbReference type="PATRIC" id="fig|1609969.3.peg.515"/>
<gene>
    <name evidence="8" type="ORF">OMAG_000455</name>
</gene>
<keyword evidence="3" id="KW-0949">S-adenosyl-L-methionine</keyword>
<evidence type="ECO:0000256" key="3">
    <source>
        <dbReference type="ARBA" id="ARBA00022691"/>
    </source>
</evidence>